<dbReference type="InterPro" id="IPR036291">
    <property type="entry name" value="NAD(P)-bd_dom_sf"/>
</dbReference>
<dbReference type="Pfam" id="PF05368">
    <property type="entry name" value="NmrA"/>
    <property type="match status" value="1"/>
</dbReference>
<organism evidence="4 5">
    <name type="scientific">Fusarium vanettenii (strain ATCC MYA-4622 / CBS 123669 / FGSC 9596 / NRRL 45880 / 77-13-4)</name>
    <name type="common">Fusarium solani subsp. pisi</name>
    <dbReference type="NCBI Taxonomy" id="660122"/>
    <lineage>
        <taxon>Eukaryota</taxon>
        <taxon>Fungi</taxon>
        <taxon>Dikarya</taxon>
        <taxon>Ascomycota</taxon>
        <taxon>Pezizomycotina</taxon>
        <taxon>Sordariomycetes</taxon>
        <taxon>Hypocreomycetidae</taxon>
        <taxon>Hypocreales</taxon>
        <taxon>Nectriaceae</taxon>
        <taxon>Fusarium</taxon>
        <taxon>Fusarium solani species complex</taxon>
        <taxon>Fusarium vanettenii</taxon>
    </lineage>
</organism>
<evidence type="ECO:0000313" key="5">
    <source>
        <dbReference type="Proteomes" id="UP000005206"/>
    </source>
</evidence>
<dbReference type="EMBL" id="GG698909">
    <property type="protein sequence ID" value="EEU41421.1"/>
    <property type="molecule type" value="Genomic_DNA"/>
</dbReference>
<keyword evidence="1" id="KW-0521">NADP</keyword>
<dbReference type="eggNOG" id="ENOG502QPMY">
    <property type="taxonomic scope" value="Eukaryota"/>
</dbReference>
<dbReference type="PANTHER" id="PTHR47706:SF9">
    <property type="entry name" value="NMRA-LIKE DOMAIN-CONTAINING PROTEIN-RELATED"/>
    <property type="match status" value="1"/>
</dbReference>
<dbReference type="InterPro" id="IPR008030">
    <property type="entry name" value="NmrA-like"/>
</dbReference>
<evidence type="ECO:0000259" key="3">
    <source>
        <dbReference type="Pfam" id="PF05368"/>
    </source>
</evidence>
<dbReference type="InterPro" id="IPR051609">
    <property type="entry name" value="NmrA/Isoflavone_reductase-like"/>
</dbReference>
<name>C7Z457_FUSV7</name>
<dbReference type="OrthoDB" id="419598at2759"/>
<feature type="domain" description="NmrA-like" evidence="3">
    <location>
        <begin position="2"/>
        <end position="256"/>
    </location>
</feature>
<dbReference type="AlphaFoldDB" id="C7Z457"/>
<accession>C7Z457</accession>
<dbReference type="Gene3D" id="3.90.25.10">
    <property type="entry name" value="UDP-galactose 4-epimerase, domain 1"/>
    <property type="match status" value="1"/>
</dbReference>
<dbReference type="GeneID" id="9675308"/>
<dbReference type="SUPFAM" id="SSF51735">
    <property type="entry name" value="NAD(P)-binding Rossmann-fold domains"/>
    <property type="match status" value="1"/>
</dbReference>
<reference evidence="4 5" key="1">
    <citation type="journal article" date="2009" name="PLoS Genet.">
        <title>The genome of Nectria haematococca: contribution of supernumerary chromosomes to gene expansion.</title>
        <authorList>
            <person name="Coleman J.J."/>
            <person name="Rounsley S.D."/>
            <person name="Rodriguez-Carres M."/>
            <person name="Kuo A."/>
            <person name="Wasmann C.C."/>
            <person name="Grimwood J."/>
            <person name="Schmutz J."/>
            <person name="Taga M."/>
            <person name="White G.J."/>
            <person name="Zhou S."/>
            <person name="Schwartz D.C."/>
            <person name="Freitag M."/>
            <person name="Ma L.J."/>
            <person name="Danchin E.G."/>
            <person name="Henrissat B."/>
            <person name="Coutinho P.M."/>
            <person name="Nelson D.R."/>
            <person name="Straney D."/>
            <person name="Napoli C.A."/>
            <person name="Barker B.M."/>
            <person name="Gribskov M."/>
            <person name="Rep M."/>
            <person name="Kroken S."/>
            <person name="Molnar I."/>
            <person name="Rensing C."/>
            <person name="Kennell J.C."/>
            <person name="Zamora J."/>
            <person name="Farman M.L."/>
            <person name="Selker E.U."/>
            <person name="Salamov A."/>
            <person name="Shapiro H."/>
            <person name="Pangilinan J."/>
            <person name="Lindquist E."/>
            <person name="Lamers C."/>
            <person name="Grigoriev I.V."/>
            <person name="Geiser D.M."/>
            <person name="Covert S.F."/>
            <person name="Temporini E."/>
            <person name="Vanetten H.D."/>
        </authorList>
    </citation>
    <scope>NUCLEOTIDE SEQUENCE [LARGE SCALE GENOMIC DNA]</scope>
    <source>
        <strain evidence="5">ATCC MYA-4622 / CBS 123669 / FGSC 9596 / NRRL 45880 / 77-13-4</strain>
    </source>
</reference>
<evidence type="ECO:0000313" key="4">
    <source>
        <dbReference type="EMBL" id="EEU41421.1"/>
    </source>
</evidence>
<protein>
    <recommendedName>
        <fullName evidence="3">NmrA-like domain-containing protein</fullName>
    </recommendedName>
</protein>
<dbReference type="GO" id="GO:0016491">
    <property type="term" value="F:oxidoreductase activity"/>
    <property type="evidence" value="ECO:0007669"/>
    <property type="project" value="UniProtKB-KW"/>
</dbReference>
<sequence>MKVAIVGASGETGGSIVKALLESSTPKFDITALTRPASLTKPENLELEKRGVKLVACKLDGPEDALVKSLSGQDVVISALEPAAFGAQIPLANAAKVAGVKRFVPCAFATIAPPGVMKLRDDKEDIFNHVKKLYLPYTIIDVGWWFQLAVPRLSSGKTDYAIVVPENTAAGDGNVPSAFTDIRDIGPYVARIISDPRTLNKMVFAYDEVATTNQIYELLEKLSGEKIDRTYVRHHSPLGQDMANQIHSSQLSADDIETGLAQIEGSDDPTALNKLWILQYLRSCGIRGDNNPEYARYLGYVDAKELYPDFKGNTLEKYFQEVLVGKAKGVYKKRKA</sequence>
<dbReference type="CDD" id="cd05259">
    <property type="entry name" value="PCBER_SDR_a"/>
    <property type="match status" value="1"/>
</dbReference>
<dbReference type="InterPro" id="IPR045312">
    <property type="entry name" value="PCBER-like"/>
</dbReference>
<dbReference type="InParanoid" id="C7Z457"/>
<evidence type="ECO:0000256" key="2">
    <source>
        <dbReference type="ARBA" id="ARBA00023002"/>
    </source>
</evidence>
<dbReference type="RefSeq" id="XP_003047134.1">
    <property type="nucleotide sequence ID" value="XM_003047088.1"/>
</dbReference>
<gene>
    <name evidence="4" type="ORF">NECHADRAFT_46233</name>
</gene>
<evidence type="ECO:0000256" key="1">
    <source>
        <dbReference type="ARBA" id="ARBA00022857"/>
    </source>
</evidence>
<dbReference type="Proteomes" id="UP000005206">
    <property type="component" value="Chromosome 8"/>
</dbReference>
<keyword evidence="5" id="KW-1185">Reference proteome</keyword>
<dbReference type="VEuPathDB" id="FungiDB:NECHADRAFT_46233"/>
<dbReference type="HOGENOM" id="CLU_044876_6_0_1"/>
<dbReference type="Gene3D" id="3.40.50.720">
    <property type="entry name" value="NAD(P)-binding Rossmann-like Domain"/>
    <property type="match status" value="1"/>
</dbReference>
<keyword evidence="2" id="KW-0560">Oxidoreductase</keyword>
<proteinExistence type="predicted"/>
<dbReference type="OMA" id="DYWMSWG"/>
<dbReference type="PANTHER" id="PTHR47706">
    <property type="entry name" value="NMRA-LIKE FAMILY PROTEIN"/>
    <property type="match status" value="1"/>
</dbReference>
<dbReference type="KEGG" id="nhe:NECHADRAFT_46233"/>